<accession>A0A1I0WIN1</accession>
<reference evidence="2 3" key="1">
    <citation type="submission" date="2016-10" db="EMBL/GenBank/DDBJ databases">
        <authorList>
            <person name="de Groot N.N."/>
        </authorList>
    </citation>
    <scope>NUCLEOTIDE SEQUENCE [LARGE SCALE GENOMIC DNA]</scope>
    <source>
        <strain evidence="2 3">DSM 5522</strain>
    </source>
</reference>
<gene>
    <name evidence="2" type="ORF">SAMN05216249_10467</name>
</gene>
<evidence type="ECO:0000256" key="1">
    <source>
        <dbReference type="SAM" id="Coils"/>
    </source>
</evidence>
<evidence type="ECO:0000313" key="2">
    <source>
        <dbReference type="EMBL" id="SFA87806.1"/>
    </source>
</evidence>
<protein>
    <recommendedName>
        <fullName evidence="4">DUF1492 domain-containing protein</fullName>
    </recommendedName>
</protein>
<proteinExistence type="predicted"/>
<name>A0A1I0WIN1_9FIRM</name>
<evidence type="ECO:0008006" key="4">
    <source>
        <dbReference type="Google" id="ProtNLM"/>
    </source>
</evidence>
<dbReference type="EMBL" id="FOJY01000004">
    <property type="protein sequence ID" value="SFA87806.1"/>
    <property type="molecule type" value="Genomic_DNA"/>
</dbReference>
<keyword evidence="1" id="KW-0175">Coiled coil</keyword>
<dbReference type="RefSeq" id="WP_092870777.1">
    <property type="nucleotide sequence ID" value="NZ_FOJY01000004.1"/>
</dbReference>
<feature type="coiled-coil region" evidence="1">
    <location>
        <begin position="43"/>
        <end position="70"/>
    </location>
</feature>
<evidence type="ECO:0000313" key="3">
    <source>
        <dbReference type="Proteomes" id="UP000198838"/>
    </source>
</evidence>
<dbReference type="Proteomes" id="UP000198838">
    <property type="component" value="Unassembled WGS sequence"/>
</dbReference>
<keyword evidence="3" id="KW-1185">Reference proteome</keyword>
<sequence length="128" mass="15156">MDVEKDKFMKSYIKAKSNERALKKALIDMDNFTLQDLYRAKGTEMYMIKKEGLQEKLKKQREECYLAKKKVLTAISKLPMCPERCVLYVYYIKNISWYRIAKALNITERKAYKIRAAGLEMIELPKTN</sequence>
<organism evidence="2 3">
    <name type="scientific">Acetitomaculum ruminis DSM 5522</name>
    <dbReference type="NCBI Taxonomy" id="1120918"/>
    <lineage>
        <taxon>Bacteria</taxon>
        <taxon>Bacillati</taxon>
        <taxon>Bacillota</taxon>
        <taxon>Clostridia</taxon>
        <taxon>Lachnospirales</taxon>
        <taxon>Lachnospiraceae</taxon>
        <taxon>Acetitomaculum</taxon>
    </lineage>
</organism>
<dbReference type="STRING" id="1120918.SAMN05216249_10467"/>
<dbReference type="AlphaFoldDB" id="A0A1I0WIN1"/>